<evidence type="ECO:0000313" key="2">
    <source>
        <dbReference type="EMBL" id="ODS24253.1"/>
    </source>
</evidence>
<dbReference type="InterPro" id="IPR041651">
    <property type="entry name" value="DUF5610"/>
</dbReference>
<evidence type="ECO:0000259" key="1">
    <source>
        <dbReference type="Pfam" id="PF18433"/>
    </source>
</evidence>
<dbReference type="AlphaFoldDB" id="A0A1D2QRT6"/>
<dbReference type="Pfam" id="PF18433">
    <property type="entry name" value="DUF5610"/>
    <property type="match status" value="1"/>
</dbReference>
<dbReference type="Proteomes" id="UP000242502">
    <property type="component" value="Unassembled WGS sequence"/>
</dbReference>
<reference evidence="2" key="1">
    <citation type="journal article" date="2016" name="Appl. Environ. Microbiol.">
        <title>Lack of Overt Genome Reduction in the Bryostatin-Producing Bryozoan Symbiont "Candidatus Endobugula sertula".</title>
        <authorList>
            <person name="Miller I.J."/>
            <person name="Vanee N."/>
            <person name="Fong S.S."/>
            <person name="Lim-Fong G.E."/>
            <person name="Kwan J.C."/>
        </authorList>
    </citation>
    <scope>NUCLEOTIDE SEQUENCE [LARGE SCALE GENOMIC DNA]</scope>
    <source>
        <strain evidence="2">AB1-4</strain>
    </source>
</reference>
<protein>
    <recommendedName>
        <fullName evidence="1">DUF5610 domain-containing protein</fullName>
    </recommendedName>
</protein>
<gene>
    <name evidence="2" type="ORF">AB835_04275</name>
</gene>
<accession>A0A1D2QRT6</accession>
<comment type="caution">
    <text evidence="2">The sequence shown here is derived from an EMBL/GenBank/DDBJ whole genome shotgun (WGS) entry which is preliminary data.</text>
</comment>
<name>A0A1D2QRT6_9GAMM</name>
<dbReference type="STRING" id="62101.AB835_04275"/>
<feature type="domain" description="DUF5610" evidence="1">
    <location>
        <begin position="92"/>
        <end position="169"/>
    </location>
</feature>
<dbReference type="EMBL" id="MDLC01000011">
    <property type="protein sequence ID" value="ODS24253.1"/>
    <property type="molecule type" value="Genomic_DNA"/>
</dbReference>
<sequence>MSEPIATRVGNFGIDHLYPKEALLLQQAEHESEPVVNDQYSRQTSAYHINIGNQPSDSALTYSHLSQSYSSSYSTLEKTADVAPVQAFPVLLNGTKNILTFIEQRLVIEKGNGASDEELEVLLQQGITGFEQGYNDALELLQGSEGLSDIVNTTVKTLYQQVTDGLDDLRRAYFDNPVQPVSEPVQHEIDIQASQIPDTNPQRDLPEPSFKNFISPQDTLISSLLNHLSDVKTSVDYSLKNSFSFQLTTTDGDTINIQANHSLALSNGDDSIKDEATETRARLSEQTHKNNTVHFTINGELDEQEVIAIEELLNQVLYLAHKFYQGDVAYAYQTALNLGYNQQEITGYSFNLTQTETYQVTTAYQPFRPAELPISSNQDTFNLIGQYAQSVLKTLNNPNNYQYFNYTQLLEHIAKQIDQQVNKTTPQGFYHLINDLVDTFS</sequence>
<proteinExistence type="predicted"/>
<organism evidence="2">
    <name type="scientific">Candidatus Endobugula sertula</name>
    <name type="common">Bugula neritina bacterial symbiont</name>
    <dbReference type="NCBI Taxonomy" id="62101"/>
    <lineage>
        <taxon>Bacteria</taxon>
        <taxon>Pseudomonadati</taxon>
        <taxon>Pseudomonadota</taxon>
        <taxon>Gammaproteobacteria</taxon>
        <taxon>Cellvibrionales</taxon>
        <taxon>Cellvibrionaceae</taxon>
        <taxon>Candidatus Endobugula</taxon>
    </lineage>
</organism>